<keyword evidence="3" id="KW-1185">Reference proteome</keyword>
<dbReference type="Gene3D" id="3.90.1150.10">
    <property type="entry name" value="Aspartate Aminotransferase, domain 1"/>
    <property type="match status" value="1"/>
</dbReference>
<dbReference type="RefSeq" id="WP_189000433.1">
    <property type="nucleotide sequence ID" value="NZ_BMOD01000002.1"/>
</dbReference>
<dbReference type="Proteomes" id="UP000632222">
    <property type="component" value="Unassembled WGS sequence"/>
</dbReference>
<comment type="caution">
    <text evidence="2">The sequence shown here is derived from an EMBL/GenBank/DDBJ whole genome shotgun (WGS) entry which is preliminary data.</text>
</comment>
<evidence type="ECO:0000313" key="3">
    <source>
        <dbReference type="Proteomes" id="UP000632222"/>
    </source>
</evidence>
<dbReference type="PIRSF" id="PIRSF000390">
    <property type="entry name" value="PLP_StrS"/>
    <property type="match status" value="1"/>
</dbReference>
<evidence type="ECO:0000256" key="1">
    <source>
        <dbReference type="RuleBase" id="RU004508"/>
    </source>
</evidence>
<dbReference type="GO" id="GO:0008483">
    <property type="term" value="F:transaminase activity"/>
    <property type="evidence" value="ECO:0007669"/>
    <property type="project" value="UniProtKB-KW"/>
</dbReference>
<organism evidence="2 3">
    <name type="scientific">Deinococcus roseus</name>
    <dbReference type="NCBI Taxonomy" id="392414"/>
    <lineage>
        <taxon>Bacteria</taxon>
        <taxon>Thermotogati</taxon>
        <taxon>Deinococcota</taxon>
        <taxon>Deinococci</taxon>
        <taxon>Deinococcales</taxon>
        <taxon>Deinococcaceae</taxon>
        <taxon>Deinococcus</taxon>
    </lineage>
</organism>
<dbReference type="SUPFAM" id="SSF53383">
    <property type="entry name" value="PLP-dependent transferases"/>
    <property type="match status" value="1"/>
</dbReference>
<dbReference type="InterPro" id="IPR000653">
    <property type="entry name" value="DegT/StrS_aminotransferase"/>
</dbReference>
<protein>
    <submittedName>
        <fullName evidence="2">Aminotransferase</fullName>
    </submittedName>
</protein>
<keyword evidence="2" id="KW-0032">Aminotransferase</keyword>
<keyword evidence="2" id="KW-0808">Transferase</keyword>
<reference evidence="3" key="1">
    <citation type="journal article" date="2019" name="Int. J. Syst. Evol. Microbiol.">
        <title>The Global Catalogue of Microorganisms (GCM) 10K type strain sequencing project: providing services to taxonomists for standard genome sequencing and annotation.</title>
        <authorList>
            <consortium name="The Broad Institute Genomics Platform"/>
            <consortium name="The Broad Institute Genome Sequencing Center for Infectious Disease"/>
            <person name="Wu L."/>
            <person name="Ma J."/>
        </authorList>
    </citation>
    <scope>NUCLEOTIDE SEQUENCE [LARGE SCALE GENOMIC DNA]</scope>
    <source>
        <strain evidence="3">JCM 14370</strain>
    </source>
</reference>
<gene>
    <name evidence="2" type="primary">pglC</name>
    <name evidence="2" type="ORF">GCM10008938_08760</name>
</gene>
<keyword evidence="1" id="KW-0663">Pyridoxal phosphate</keyword>
<evidence type="ECO:0000313" key="2">
    <source>
        <dbReference type="EMBL" id="GGJ24888.1"/>
    </source>
</evidence>
<dbReference type="Pfam" id="PF01041">
    <property type="entry name" value="DegT_DnrJ_EryC1"/>
    <property type="match status" value="1"/>
</dbReference>
<dbReference type="CDD" id="cd00616">
    <property type="entry name" value="AHBA_syn"/>
    <property type="match status" value="1"/>
</dbReference>
<dbReference type="EMBL" id="BMOD01000002">
    <property type="protein sequence ID" value="GGJ24888.1"/>
    <property type="molecule type" value="Genomic_DNA"/>
</dbReference>
<dbReference type="PANTHER" id="PTHR30244:SF34">
    <property type="entry name" value="DTDP-4-AMINO-4,6-DIDEOXYGALACTOSE TRANSAMINASE"/>
    <property type="match status" value="1"/>
</dbReference>
<comment type="similarity">
    <text evidence="1">Belongs to the DegT/DnrJ/EryC1 family.</text>
</comment>
<dbReference type="InterPro" id="IPR015421">
    <property type="entry name" value="PyrdxlP-dep_Trfase_major"/>
</dbReference>
<dbReference type="InterPro" id="IPR015424">
    <property type="entry name" value="PyrdxlP-dep_Trfase"/>
</dbReference>
<dbReference type="PANTHER" id="PTHR30244">
    <property type="entry name" value="TRANSAMINASE"/>
    <property type="match status" value="1"/>
</dbReference>
<name>A0ABQ2CZF1_9DEIO</name>
<dbReference type="Gene3D" id="3.40.640.10">
    <property type="entry name" value="Type I PLP-dependent aspartate aminotransferase-like (Major domain)"/>
    <property type="match status" value="1"/>
</dbReference>
<dbReference type="InterPro" id="IPR015422">
    <property type="entry name" value="PyrdxlP-dep_Trfase_small"/>
</dbReference>
<accession>A0ABQ2CZF1</accession>
<proteinExistence type="inferred from homology"/>
<sequence>MLGTKWAPWPQFDQDEIQSVTGVLQSGRVNYWTGQEAREFEKEYADHLGMKHAIALHNGTLALELALYAYDIGAGDEVITTTRTFIASASAAVMRGAIPVIADVDADSQNITADTIRALITPRTKAIIVVHLAGWPADMDPIMELAAEHNLIVIEDCAQAHGAFYKGRPVGSIGHAGAFSFCQDKILTTGGEGGLLALNDTELWKKAWAYKDHGKSYDAVYHREHAPGFRWLHESFGTNWRMLEVQAVIGRLQLKKLPQWIERRRENAAVLNERFAKWEAFRLTLPPEDIQHAYYKYYLFVRPENLAEGWTRDRIMQEVSSRGVPCLSGSCSEIYLEKAFVDLGYGPEERLPVARELGENSLMFLVHPTLSPQDMHAFADVVDDVMKVASR</sequence>